<dbReference type="GO" id="GO:0055088">
    <property type="term" value="P:lipid homeostasis"/>
    <property type="evidence" value="ECO:0007669"/>
    <property type="project" value="TreeGrafter"/>
</dbReference>
<dbReference type="GO" id="GO:0007005">
    <property type="term" value="P:mitochondrion organization"/>
    <property type="evidence" value="ECO:0007669"/>
    <property type="project" value="TreeGrafter"/>
</dbReference>
<dbReference type="AlphaFoldDB" id="A0AAN8NK91"/>
<feature type="domain" description="ABC1 atypical kinase-like" evidence="2">
    <location>
        <begin position="176"/>
        <end position="424"/>
    </location>
</feature>
<evidence type="ECO:0000256" key="1">
    <source>
        <dbReference type="ARBA" id="ARBA00009670"/>
    </source>
</evidence>
<organism evidence="3 4">
    <name type="scientific">Arthrobotrys conoides</name>
    <dbReference type="NCBI Taxonomy" id="74498"/>
    <lineage>
        <taxon>Eukaryota</taxon>
        <taxon>Fungi</taxon>
        <taxon>Dikarya</taxon>
        <taxon>Ascomycota</taxon>
        <taxon>Pezizomycotina</taxon>
        <taxon>Orbiliomycetes</taxon>
        <taxon>Orbiliales</taxon>
        <taxon>Orbiliaceae</taxon>
        <taxon>Arthrobotrys</taxon>
    </lineage>
</organism>
<reference evidence="3 4" key="1">
    <citation type="submission" date="2019-10" db="EMBL/GenBank/DDBJ databases">
        <authorList>
            <person name="Palmer J.M."/>
        </authorList>
    </citation>
    <scope>NUCLEOTIDE SEQUENCE [LARGE SCALE GENOMIC DNA]</scope>
    <source>
        <strain evidence="3 4">TWF506</strain>
    </source>
</reference>
<evidence type="ECO:0000313" key="3">
    <source>
        <dbReference type="EMBL" id="KAK6499183.1"/>
    </source>
</evidence>
<comment type="similarity">
    <text evidence="1">Belongs to the protein kinase superfamily. ADCK protein kinase family.</text>
</comment>
<dbReference type="EMBL" id="JAVHJM010000013">
    <property type="protein sequence ID" value="KAK6499183.1"/>
    <property type="molecule type" value="Genomic_DNA"/>
</dbReference>
<accession>A0AAN8NK91</accession>
<evidence type="ECO:0000259" key="2">
    <source>
        <dbReference type="Pfam" id="PF03109"/>
    </source>
</evidence>
<comment type="caution">
    <text evidence="3">The sequence shown here is derived from an EMBL/GenBank/DDBJ whole genome shotgun (WGS) entry which is preliminary data.</text>
</comment>
<dbReference type="InterPro" id="IPR051130">
    <property type="entry name" value="Mito_struct-func_regulator"/>
</dbReference>
<dbReference type="PANTHER" id="PTHR43173">
    <property type="entry name" value="ABC1 FAMILY PROTEIN"/>
    <property type="match status" value="1"/>
</dbReference>
<gene>
    <name evidence="3" type="ORF">TWF506_003815</name>
</gene>
<proteinExistence type="inferred from homology"/>
<dbReference type="SUPFAM" id="SSF56112">
    <property type="entry name" value="Protein kinase-like (PK-like)"/>
    <property type="match status" value="1"/>
</dbReference>
<keyword evidence="4" id="KW-1185">Reference proteome</keyword>
<dbReference type="CDD" id="cd13969">
    <property type="entry name" value="ADCK1-like"/>
    <property type="match status" value="1"/>
</dbReference>
<name>A0AAN8NK91_9PEZI</name>
<dbReference type="GO" id="GO:0005743">
    <property type="term" value="C:mitochondrial inner membrane"/>
    <property type="evidence" value="ECO:0007669"/>
    <property type="project" value="TreeGrafter"/>
</dbReference>
<dbReference type="InterPro" id="IPR004147">
    <property type="entry name" value="ABC1_dom"/>
</dbReference>
<evidence type="ECO:0000313" key="4">
    <source>
        <dbReference type="Proteomes" id="UP001307849"/>
    </source>
</evidence>
<dbReference type="Pfam" id="PF03109">
    <property type="entry name" value="ABC1"/>
    <property type="match status" value="1"/>
</dbReference>
<dbReference type="InterPro" id="IPR045307">
    <property type="entry name" value="ADCK1_dom"/>
</dbReference>
<dbReference type="Proteomes" id="UP001307849">
    <property type="component" value="Unassembled WGS sequence"/>
</dbReference>
<dbReference type="InterPro" id="IPR011009">
    <property type="entry name" value="Kinase-like_dom_sf"/>
</dbReference>
<dbReference type="PANTHER" id="PTHR43173:SF19">
    <property type="entry name" value="AARF DOMAIN-CONTAINING PROTEIN KINASE 1"/>
    <property type="match status" value="1"/>
</dbReference>
<protein>
    <recommendedName>
        <fullName evidence="2">ABC1 atypical kinase-like domain-containing protein</fullName>
    </recommendedName>
</protein>
<sequence>MLPVGAPFAIRALRRPHFYSPPTKTAFPSISRYGRLAVSETLRNASSITKAFFKTVPRSKARAIRPRWLLAGASLAAIIGGSYALEGPYHAVMALERTMRVASATARCIQDYRHTLALDNSSLDYASSLSACHRRCAQRALNVMERNGSIFIKLGQHLSSMTYLLPIEWTSTFIPLQDKCPRSSIEDIDQMIQKDTGCTMSELFSEFDEKPIGTASLAQVHRARLRDSGEEVAVKLQHPSLAEWVPLDLALTRFALTNIKFFFPEYPMDWLSEEMELSLPMELDFEEEAKNIYRVIEHFRNVPNTALVVPSVIWAKKRILVLEYLRGYRVDDLPSLDRAGISRDDVSASLAHIFNEMIFGKNAPLHCDPHHGNLAIRPNQSRKGQNFDIILYDHGLYREIPPRTRRSYAKLWLAVLDGDEDRMRIYASEVAGITAEQFPLFASAITGRDFIAVKASVSSARSETEKEHIAAAMADGMLSQLVQLLANVPRIILLILKTNDLTRSLDESLQSSIGPERTFLIMADYCSRAVFDEEKEIIAHNGGLSRPQNLTRMISALFFLYKIKLKLVLYELYIYCLKYSSWARQKGEIGSGNACSNGSAGSIWGKAA</sequence>